<feature type="transmembrane region" description="Helical" evidence="8">
    <location>
        <begin position="38"/>
        <end position="55"/>
    </location>
</feature>
<evidence type="ECO:0000256" key="2">
    <source>
        <dbReference type="ARBA" id="ARBA00022475"/>
    </source>
</evidence>
<comment type="subcellular location">
    <subcellularLocation>
        <location evidence="1">Cell membrane</location>
        <topology evidence="1">Multi-pass membrane protein</topology>
    </subcellularLocation>
</comment>
<feature type="transmembrane region" description="Helical" evidence="8">
    <location>
        <begin position="171"/>
        <end position="196"/>
    </location>
</feature>
<comment type="caution">
    <text evidence="9">The sequence shown here is derived from an EMBL/GenBank/DDBJ whole genome shotgun (WGS) entry which is preliminary data.</text>
</comment>
<dbReference type="GO" id="GO:0006508">
    <property type="term" value="P:proteolysis"/>
    <property type="evidence" value="ECO:0007669"/>
    <property type="project" value="UniProtKB-KW"/>
</dbReference>
<evidence type="ECO:0000313" key="9">
    <source>
        <dbReference type="EMBL" id="TQV71760.1"/>
    </source>
</evidence>
<dbReference type="InterPro" id="IPR013426">
    <property type="entry name" value="EpsH-like"/>
</dbReference>
<keyword evidence="3" id="KW-0645">Protease</keyword>
<evidence type="ECO:0000256" key="5">
    <source>
        <dbReference type="ARBA" id="ARBA00022801"/>
    </source>
</evidence>
<keyword evidence="6 8" id="KW-1133">Transmembrane helix</keyword>
<keyword evidence="10" id="KW-1185">Reference proteome</keyword>
<feature type="transmembrane region" description="Helical" evidence="8">
    <location>
        <begin position="277"/>
        <end position="302"/>
    </location>
</feature>
<evidence type="ECO:0000256" key="7">
    <source>
        <dbReference type="ARBA" id="ARBA00023136"/>
    </source>
</evidence>
<name>A0A545T3H2_9GAMM</name>
<evidence type="ECO:0000256" key="3">
    <source>
        <dbReference type="ARBA" id="ARBA00022670"/>
    </source>
</evidence>
<keyword evidence="4 8" id="KW-0812">Transmembrane</keyword>
<reference evidence="9 10" key="1">
    <citation type="submission" date="2019-06" db="EMBL/GenBank/DDBJ databases">
        <title>Whole genome sequence for Cellvibrionaceae sp. R142.</title>
        <authorList>
            <person name="Wang G."/>
        </authorList>
    </citation>
    <scope>NUCLEOTIDE SEQUENCE [LARGE SCALE GENOMIC DNA]</scope>
    <source>
        <strain evidence="9 10">R142</strain>
    </source>
</reference>
<dbReference type="NCBIfam" id="TIGR03109">
    <property type="entry name" value="exosort_XrtA"/>
    <property type="match status" value="1"/>
</dbReference>
<dbReference type="Proteomes" id="UP000319732">
    <property type="component" value="Unassembled WGS sequence"/>
</dbReference>
<dbReference type="EMBL" id="VHSG01000020">
    <property type="protein sequence ID" value="TQV71760.1"/>
    <property type="molecule type" value="Genomic_DNA"/>
</dbReference>
<gene>
    <name evidence="9" type="primary">xrt</name>
    <name evidence="9" type="ORF">FKG94_19110</name>
</gene>
<dbReference type="NCBIfam" id="TIGR02602">
    <property type="entry name" value="8TM_EpsH"/>
    <property type="match status" value="1"/>
</dbReference>
<dbReference type="GO" id="GO:0005886">
    <property type="term" value="C:plasma membrane"/>
    <property type="evidence" value="ECO:0007669"/>
    <property type="project" value="UniProtKB-SubCell"/>
</dbReference>
<evidence type="ECO:0000256" key="4">
    <source>
        <dbReference type="ARBA" id="ARBA00022692"/>
    </source>
</evidence>
<feature type="transmembrane region" description="Helical" evidence="8">
    <location>
        <begin position="208"/>
        <end position="232"/>
    </location>
</feature>
<dbReference type="InterPro" id="IPR019127">
    <property type="entry name" value="Exosortase"/>
</dbReference>
<dbReference type="OrthoDB" id="9797363at2"/>
<proteinExistence type="predicted"/>
<evidence type="ECO:0000256" key="1">
    <source>
        <dbReference type="ARBA" id="ARBA00004651"/>
    </source>
</evidence>
<dbReference type="EC" id="3.4.22.-" evidence="9"/>
<evidence type="ECO:0000256" key="6">
    <source>
        <dbReference type="ARBA" id="ARBA00022989"/>
    </source>
</evidence>
<evidence type="ECO:0000256" key="8">
    <source>
        <dbReference type="SAM" id="Phobius"/>
    </source>
</evidence>
<evidence type="ECO:0000313" key="10">
    <source>
        <dbReference type="Proteomes" id="UP000319732"/>
    </source>
</evidence>
<dbReference type="InterPro" id="IPR017540">
    <property type="entry name" value="Exosortase-1"/>
</dbReference>
<protein>
    <submittedName>
        <fullName evidence="9">Exosortase</fullName>
        <ecNumber evidence="9">3.4.22.-</ecNumber>
    </submittedName>
</protein>
<dbReference type="InterPro" id="IPR026392">
    <property type="entry name" value="Exo/Archaeosortase_dom"/>
</dbReference>
<feature type="transmembrane region" description="Helical" evidence="8">
    <location>
        <begin position="92"/>
        <end position="112"/>
    </location>
</feature>
<keyword evidence="5 9" id="KW-0378">Hydrolase</keyword>
<dbReference type="NCBIfam" id="TIGR04178">
    <property type="entry name" value="exo_archaeo"/>
    <property type="match status" value="1"/>
</dbReference>
<dbReference type="Pfam" id="PF09721">
    <property type="entry name" value="Exosortase_EpsH"/>
    <property type="match status" value="1"/>
</dbReference>
<feature type="transmembrane region" description="Helical" evidence="8">
    <location>
        <begin position="7"/>
        <end position="26"/>
    </location>
</feature>
<dbReference type="AlphaFoldDB" id="A0A545T3H2"/>
<sequence>MDRNLTRGALLGMLLIVTAVFWPTLQQLHLRWVQMDNTYAYGYFLLALAGFIVHQRIQQHRHTDRRPVWLGGVASLLASVVWLAGYLTQTQLLEQVALPIIIWGWVLVYFGWRFARAVVPAFVLVYFTIPLWDVLVDPLRIITVIVVQWWIRLLDIPVFIDGFVIEVPAGTFVVAGGCSGLNTLLMGVVISAFYAAQYLRSYRRVLCVVLMVGLALVGNWVRVFLLVLIGYYSDMQNPLVYDHLAFGWAVFVVCLLVFFFLLRFIDGDGTTGADAGVAPAVAGGIGPAVGAVALLIAVVLSISPPVWARLQGAGDGSAGTGIALASEASLRPVPADRWIPDYRGYDVLQQWAGDIAGLPAVLTALTYLQQRQGKELIYFANRLADEDRERRLPPLVLANGLKVGRSIVSGSRGPSLVLWTYRVGDWHTLSDLYAKLLQIPSRFAGEPAAGLLVVTLRCRQTRCRRLLQLAEGENFSAELAATLDGVRWTYR</sequence>
<keyword evidence="7 8" id="KW-0472">Membrane</keyword>
<organism evidence="9 10">
    <name type="scientific">Exilibacterium tricleocarpae</name>
    <dbReference type="NCBI Taxonomy" id="2591008"/>
    <lineage>
        <taxon>Bacteria</taxon>
        <taxon>Pseudomonadati</taxon>
        <taxon>Pseudomonadota</taxon>
        <taxon>Gammaproteobacteria</taxon>
        <taxon>Cellvibrionales</taxon>
        <taxon>Cellvibrionaceae</taxon>
        <taxon>Exilibacterium</taxon>
    </lineage>
</organism>
<keyword evidence="2" id="KW-1003">Cell membrane</keyword>
<feature type="transmembrane region" description="Helical" evidence="8">
    <location>
        <begin position="244"/>
        <end position="265"/>
    </location>
</feature>
<dbReference type="RefSeq" id="WP_142928536.1">
    <property type="nucleotide sequence ID" value="NZ_ML660099.1"/>
</dbReference>
<dbReference type="GO" id="GO:0008233">
    <property type="term" value="F:peptidase activity"/>
    <property type="evidence" value="ECO:0007669"/>
    <property type="project" value="UniProtKB-KW"/>
</dbReference>
<feature type="transmembrane region" description="Helical" evidence="8">
    <location>
        <begin position="67"/>
        <end position="86"/>
    </location>
</feature>
<accession>A0A545T3H2</accession>
<feature type="transmembrane region" description="Helical" evidence="8">
    <location>
        <begin position="124"/>
        <end position="151"/>
    </location>
</feature>